<feature type="region of interest" description="Disordered" evidence="1">
    <location>
        <begin position="37"/>
        <end position="64"/>
    </location>
</feature>
<dbReference type="PANTHER" id="PTHR38644:SF1">
    <property type="entry name" value="EXPRESSED PROTEIN"/>
    <property type="match status" value="1"/>
</dbReference>
<dbReference type="PANTHER" id="PTHR38644">
    <property type="entry name" value="EXPRESSED PROTEIN"/>
    <property type="match status" value="1"/>
</dbReference>
<dbReference type="EMBL" id="LKCN02000024">
    <property type="protein sequence ID" value="RCI07785.1"/>
    <property type="molecule type" value="Genomic_DNA"/>
</dbReference>
<evidence type="ECO:0000313" key="3">
    <source>
        <dbReference type="EMBL" id="RCI07785.1"/>
    </source>
</evidence>
<dbReference type="Proteomes" id="UP000253664">
    <property type="component" value="Unassembled WGS sequence"/>
</dbReference>
<gene>
    <name evidence="3" type="ORF">L249_5664</name>
</gene>
<evidence type="ECO:0000313" key="4">
    <source>
        <dbReference type="Proteomes" id="UP000253664"/>
    </source>
</evidence>
<dbReference type="Pfam" id="PF23867">
    <property type="entry name" value="Mmc1_N"/>
    <property type="match status" value="1"/>
</dbReference>
<reference evidence="3 4" key="1">
    <citation type="journal article" date="2015" name="BMC Genomics">
        <title>Insights from the genome of Ophiocordyceps polyrhachis-furcata to pathogenicity and host specificity in insect fungi.</title>
        <authorList>
            <person name="Wichadakul D."/>
            <person name="Kobmoo N."/>
            <person name="Ingsriswang S."/>
            <person name="Tangphatsornruang S."/>
            <person name="Chantasingh D."/>
            <person name="Luangsa-ard J.J."/>
            <person name="Eurwilaichitr L."/>
        </authorList>
    </citation>
    <scope>NUCLEOTIDE SEQUENCE [LARGE SCALE GENOMIC DNA]</scope>
    <source>
        <strain evidence="3 4">BCC 54312</strain>
    </source>
</reference>
<proteinExistence type="predicted"/>
<feature type="compositionally biased region" description="Polar residues" evidence="1">
    <location>
        <begin position="442"/>
        <end position="453"/>
    </location>
</feature>
<organism evidence="3 4">
    <name type="scientific">Ophiocordyceps polyrhachis-furcata BCC 54312</name>
    <dbReference type="NCBI Taxonomy" id="1330021"/>
    <lineage>
        <taxon>Eukaryota</taxon>
        <taxon>Fungi</taxon>
        <taxon>Dikarya</taxon>
        <taxon>Ascomycota</taxon>
        <taxon>Pezizomycotina</taxon>
        <taxon>Sordariomycetes</taxon>
        <taxon>Hypocreomycetidae</taxon>
        <taxon>Hypocreales</taxon>
        <taxon>Ophiocordycipitaceae</taxon>
        <taxon>Ophiocordyceps</taxon>
    </lineage>
</organism>
<dbReference type="InterPro" id="IPR056196">
    <property type="entry name" value="Mmc1_C"/>
</dbReference>
<evidence type="ECO:0000256" key="1">
    <source>
        <dbReference type="SAM" id="MobiDB-lite"/>
    </source>
</evidence>
<sequence>MACRPGLPAQGSRLLLGLRRRPICPLCSLVSARPRRRSVSVARRSSEPSPRRRRMSTATPPSLNPRAELENALVELQRRFPGLTSLPRLQLALQGLRHSPGHEPIRIAVLGLATASSAETAKTLLGALLADPLVDEAPWEKDLVAHDAQKPLLVRVGPDTTPLRVSSDAAPRQLHVSSPALDGLDVEFLLMPMLAPRRPASLTGVEDGVLVPVVDNPCPVHQALVVADGLSGAVAVASLPLSETSDGVKAAVDMPGVPEQQRLDAPGVVMVDASLAAEAIRLFRQGPHNAMQYERLWYASNLPALTTWLKAGIATADGGATKPAVRRLIASLLQRAVSSIRANEQVYVTMPALDDELNDRLARWAQEAHSELRDQTELAFAGRRWRQLGWWKLFWRVDDVAMLTNEMLSQRFLPTAEQELIYLAGRIAQTRKSNDLPPYPQPTSSAPSPSIQPQWPGHITFTRRYLQHETVPALQALAQRLVVQSLGTSGATTSLAALLYVSSLASTLYEAGAVAALGIVYSLGRLQKKWDAARTFWEGEVREEGRKAVRGAEESVVAALGGGGLRVKEKEAMDKARELIATAEDALVRMR</sequence>
<dbReference type="STRING" id="1330021.A0A367L031"/>
<feature type="region of interest" description="Disordered" evidence="1">
    <location>
        <begin position="432"/>
        <end position="453"/>
    </location>
</feature>
<comment type="caution">
    <text evidence="3">The sequence shown here is derived from an EMBL/GenBank/DDBJ whole genome shotgun (WGS) entry which is preliminary data.</text>
</comment>
<protein>
    <recommendedName>
        <fullName evidence="2">Mmc1 C-terminal domain-containing protein</fullName>
    </recommendedName>
</protein>
<dbReference type="OrthoDB" id="5319015at2759"/>
<feature type="domain" description="Mmc1 C-terminal" evidence="2">
    <location>
        <begin position="358"/>
        <end position="546"/>
    </location>
</feature>
<name>A0A367L031_9HYPO</name>
<accession>A0A367L031</accession>
<evidence type="ECO:0000259" key="2">
    <source>
        <dbReference type="Pfam" id="PF23868"/>
    </source>
</evidence>
<dbReference type="Pfam" id="PF23868">
    <property type="entry name" value="Mmc1_C"/>
    <property type="match status" value="1"/>
</dbReference>
<keyword evidence="4" id="KW-1185">Reference proteome</keyword>
<dbReference type="AlphaFoldDB" id="A0A367L031"/>